<dbReference type="NCBIfam" id="TIGR00678">
    <property type="entry name" value="holB"/>
    <property type="match status" value="1"/>
</dbReference>
<evidence type="ECO:0000256" key="1">
    <source>
        <dbReference type="ARBA" id="ARBA00012417"/>
    </source>
</evidence>
<dbReference type="InterPro" id="IPR004622">
    <property type="entry name" value="DNA_pol_HolB"/>
</dbReference>
<keyword evidence="4" id="KW-0548">Nucleotidyltransferase</keyword>
<dbReference type="Pfam" id="PF13177">
    <property type="entry name" value="DNA_pol3_delta2"/>
    <property type="match status" value="1"/>
</dbReference>
<proteinExistence type="predicted"/>
<dbReference type="Gene3D" id="1.20.272.10">
    <property type="match status" value="1"/>
</dbReference>
<dbReference type="Proteomes" id="UP001058602">
    <property type="component" value="Chromosome 1"/>
</dbReference>
<name>A0ABY5LHA3_9VIBR</name>
<organism evidence="9 10">
    <name type="scientific">Vibrio japonicus</name>
    <dbReference type="NCBI Taxonomy" id="1824638"/>
    <lineage>
        <taxon>Bacteria</taxon>
        <taxon>Pseudomonadati</taxon>
        <taxon>Pseudomonadota</taxon>
        <taxon>Gammaproteobacteria</taxon>
        <taxon>Vibrionales</taxon>
        <taxon>Vibrionaceae</taxon>
        <taxon>Vibrio</taxon>
    </lineage>
</organism>
<dbReference type="EMBL" id="CP102096">
    <property type="protein sequence ID" value="UUM31427.1"/>
    <property type="molecule type" value="Genomic_DNA"/>
</dbReference>
<sequence length="320" mass="35698">MAQLYPWLEGVWKEWQDSLEADRFSNASILSVEDGLGAERLVELFSRAVMCSNYTTEACGFCHSCQLMSSGSHPDYHVIKPEKEGKAISVDQIRHCNRLAQESSQLAGLRLFIIEPAESMNESAANALLKTLEEPSGNCLFLLVTHRANLLLPTIVSRCQQWVVSNPDSSVVASWLSQQGVDGIPAYASHINNNAPLKTLDFVEQGNVASYQKLEHQLLEILKGQGDVLKLAKELAANPHCYLQWVWYLLTDAQKVHFGVSAPFFTPGSSALAQCLSYDVLYQQTINLSALIEQLREHPGLNSELLVLDWLFKFKEESCL</sequence>
<keyword evidence="5" id="KW-0235">DNA replication</keyword>
<dbReference type="SUPFAM" id="SSF52540">
    <property type="entry name" value="P-loop containing nucleoside triphosphate hydrolases"/>
    <property type="match status" value="1"/>
</dbReference>
<keyword evidence="3" id="KW-0808">Transferase</keyword>
<evidence type="ECO:0000256" key="7">
    <source>
        <dbReference type="ARBA" id="ARBA00049244"/>
    </source>
</evidence>
<accession>A0ABY5LHA3</accession>
<dbReference type="InterPro" id="IPR015199">
    <property type="entry name" value="DNA_pol_III_delta_C"/>
</dbReference>
<dbReference type="PANTHER" id="PTHR11669:SF8">
    <property type="entry name" value="DNA POLYMERASE III SUBUNIT DELTA"/>
    <property type="match status" value="1"/>
</dbReference>
<feature type="domain" description="DNA polymerase III delta subunit C-terminal" evidence="8">
    <location>
        <begin position="209"/>
        <end position="315"/>
    </location>
</feature>
<keyword evidence="6" id="KW-0239">DNA-directed DNA polymerase</keyword>
<evidence type="ECO:0000256" key="6">
    <source>
        <dbReference type="ARBA" id="ARBA00022932"/>
    </source>
</evidence>
<dbReference type="InterPro" id="IPR027417">
    <property type="entry name" value="P-loop_NTPase"/>
</dbReference>
<dbReference type="EC" id="2.7.7.7" evidence="1"/>
<evidence type="ECO:0000256" key="4">
    <source>
        <dbReference type="ARBA" id="ARBA00022695"/>
    </source>
</evidence>
<dbReference type="RefSeq" id="WP_257085149.1">
    <property type="nucleotide sequence ID" value="NZ_CP102096.1"/>
</dbReference>
<evidence type="ECO:0000313" key="9">
    <source>
        <dbReference type="EMBL" id="UUM31427.1"/>
    </source>
</evidence>
<dbReference type="Pfam" id="PF09115">
    <property type="entry name" value="DNApol3-delta_C"/>
    <property type="match status" value="1"/>
</dbReference>
<protein>
    <recommendedName>
        <fullName evidence="2">DNA polymerase III subunit delta'</fullName>
        <ecNumber evidence="1">2.7.7.7</ecNumber>
    </recommendedName>
</protein>
<evidence type="ECO:0000313" key="10">
    <source>
        <dbReference type="Proteomes" id="UP001058602"/>
    </source>
</evidence>
<dbReference type="NCBIfam" id="NF004759">
    <property type="entry name" value="PRK06090.1"/>
    <property type="match status" value="1"/>
</dbReference>
<comment type="catalytic activity">
    <reaction evidence="7">
        <text>DNA(n) + a 2'-deoxyribonucleoside 5'-triphosphate = DNA(n+1) + diphosphate</text>
        <dbReference type="Rhea" id="RHEA:22508"/>
        <dbReference type="Rhea" id="RHEA-COMP:17339"/>
        <dbReference type="Rhea" id="RHEA-COMP:17340"/>
        <dbReference type="ChEBI" id="CHEBI:33019"/>
        <dbReference type="ChEBI" id="CHEBI:61560"/>
        <dbReference type="ChEBI" id="CHEBI:173112"/>
        <dbReference type="EC" id="2.7.7.7"/>
    </reaction>
</comment>
<dbReference type="PANTHER" id="PTHR11669">
    <property type="entry name" value="REPLICATION FACTOR C / DNA POLYMERASE III GAMMA-TAU SUBUNIT"/>
    <property type="match status" value="1"/>
</dbReference>
<reference evidence="9" key="1">
    <citation type="submission" date="2022-07" db="EMBL/GenBank/DDBJ databases">
        <title>Complete genome of Vibrio japonicus strain JCM 31412T and phylogenomic assessment of the Nereis clade of the genus Vibrio.</title>
        <authorList>
            <person name="Shlafstein M.D."/>
            <person name="Emsley S.A."/>
            <person name="Ushijima B."/>
            <person name="Videau P."/>
            <person name="Saw J.H."/>
        </authorList>
    </citation>
    <scope>NUCLEOTIDE SEQUENCE</scope>
    <source>
        <strain evidence="9">JCM 31412</strain>
    </source>
</reference>
<dbReference type="Gene3D" id="3.40.50.300">
    <property type="entry name" value="P-loop containing nucleotide triphosphate hydrolases"/>
    <property type="match status" value="1"/>
</dbReference>
<evidence type="ECO:0000256" key="5">
    <source>
        <dbReference type="ARBA" id="ARBA00022705"/>
    </source>
</evidence>
<dbReference type="InterPro" id="IPR050238">
    <property type="entry name" value="DNA_Rep/Repair_Clamp_Loader"/>
</dbReference>
<dbReference type="SUPFAM" id="SSF48019">
    <property type="entry name" value="post-AAA+ oligomerization domain-like"/>
    <property type="match status" value="1"/>
</dbReference>
<gene>
    <name evidence="9" type="ORF">NP165_04645</name>
</gene>
<evidence type="ECO:0000259" key="8">
    <source>
        <dbReference type="Pfam" id="PF09115"/>
    </source>
</evidence>
<evidence type="ECO:0000256" key="2">
    <source>
        <dbReference type="ARBA" id="ARBA00014363"/>
    </source>
</evidence>
<keyword evidence="10" id="KW-1185">Reference proteome</keyword>
<evidence type="ECO:0000256" key="3">
    <source>
        <dbReference type="ARBA" id="ARBA00022679"/>
    </source>
</evidence>
<dbReference type="InterPro" id="IPR008921">
    <property type="entry name" value="DNA_pol3_clamp-load_cplx_C"/>
</dbReference>